<feature type="chain" id="PRO_5025465634" evidence="1">
    <location>
        <begin position="21"/>
        <end position="136"/>
    </location>
</feature>
<evidence type="ECO:0000313" key="2">
    <source>
        <dbReference type="EMBL" id="KAF1766837.1"/>
    </source>
</evidence>
<protein>
    <submittedName>
        <fullName evidence="2">Uncharacterized protein</fullName>
    </submittedName>
</protein>
<evidence type="ECO:0000256" key="1">
    <source>
        <dbReference type="SAM" id="SignalP"/>
    </source>
</evidence>
<name>A0A6A5HJQ4_CAERE</name>
<dbReference type="Proteomes" id="UP000483820">
    <property type="component" value="Chromosome II"/>
</dbReference>
<dbReference type="RefSeq" id="XP_003110020.2">
    <property type="nucleotide sequence ID" value="XM_003109972.2"/>
</dbReference>
<accession>A0A6A5HJQ4</accession>
<dbReference type="GeneID" id="9803850"/>
<dbReference type="KEGG" id="crq:GCK72_006795"/>
<gene>
    <name evidence="2" type="ORF">GCK72_006795</name>
</gene>
<sequence>MRSPTILLLLLASFVGLSTSTIYWKNHVRTVQNQAGLILFAYRHKDAPLFYSLVPNSKEIEEFFANHGADIVSVEAQEAHESFGNDIYGVITVKEKFRAYHVQVELTFDASSPTGYIITKGHVCKTENCKYDNVRY</sequence>
<evidence type="ECO:0000313" key="3">
    <source>
        <dbReference type="Proteomes" id="UP000483820"/>
    </source>
</evidence>
<dbReference type="AlphaFoldDB" id="A0A6A5HJQ4"/>
<proteinExistence type="predicted"/>
<keyword evidence="1" id="KW-0732">Signal</keyword>
<dbReference type="EMBL" id="WUAV01000002">
    <property type="protein sequence ID" value="KAF1766837.1"/>
    <property type="molecule type" value="Genomic_DNA"/>
</dbReference>
<feature type="signal peptide" evidence="1">
    <location>
        <begin position="1"/>
        <end position="20"/>
    </location>
</feature>
<organism evidence="2 3">
    <name type="scientific">Caenorhabditis remanei</name>
    <name type="common">Caenorhabditis vulgaris</name>
    <dbReference type="NCBI Taxonomy" id="31234"/>
    <lineage>
        <taxon>Eukaryota</taxon>
        <taxon>Metazoa</taxon>
        <taxon>Ecdysozoa</taxon>
        <taxon>Nematoda</taxon>
        <taxon>Chromadorea</taxon>
        <taxon>Rhabditida</taxon>
        <taxon>Rhabditina</taxon>
        <taxon>Rhabditomorpha</taxon>
        <taxon>Rhabditoidea</taxon>
        <taxon>Rhabditidae</taxon>
        <taxon>Peloderinae</taxon>
        <taxon>Caenorhabditis</taxon>
    </lineage>
</organism>
<reference evidence="2 3" key="1">
    <citation type="submission" date="2019-12" db="EMBL/GenBank/DDBJ databases">
        <title>Chromosome-level assembly of the Caenorhabditis remanei genome.</title>
        <authorList>
            <person name="Teterina A.A."/>
            <person name="Willis J.H."/>
            <person name="Phillips P.C."/>
        </authorList>
    </citation>
    <scope>NUCLEOTIDE SEQUENCE [LARGE SCALE GENOMIC DNA]</scope>
    <source>
        <strain evidence="2 3">PX506</strain>
        <tissue evidence="2">Whole organism</tissue>
    </source>
</reference>
<comment type="caution">
    <text evidence="2">The sequence shown here is derived from an EMBL/GenBank/DDBJ whole genome shotgun (WGS) entry which is preliminary data.</text>
</comment>
<dbReference type="CTD" id="9803850"/>